<evidence type="ECO:0000313" key="1">
    <source>
        <dbReference type="Proteomes" id="UP000887576"/>
    </source>
</evidence>
<dbReference type="WBParaSite" id="JU765_v2.g8412.t1">
    <property type="protein sequence ID" value="JU765_v2.g8412.t1"/>
    <property type="gene ID" value="JU765_v2.g8412"/>
</dbReference>
<protein>
    <submittedName>
        <fullName evidence="2">Uncharacterized protein</fullName>
    </submittedName>
</protein>
<organism evidence="1 2">
    <name type="scientific">Panagrolaimus sp. JU765</name>
    <dbReference type="NCBI Taxonomy" id="591449"/>
    <lineage>
        <taxon>Eukaryota</taxon>
        <taxon>Metazoa</taxon>
        <taxon>Ecdysozoa</taxon>
        <taxon>Nematoda</taxon>
        <taxon>Chromadorea</taxon>
        <taxon>Rhabditida</taxon>
        <taxon>Tylenchina</taxon>
        <taxon>Panagrolaimomorpha</taxon>
        <taxon>Panagrolaimoidea</taxon>
        <taxon>Panagrolaimidae</taxon>
        <taxon>Panagrolaimus</taxon>
    </lineage>
</organism>
<evidence type="ECO:0000313" key="2">
    <source>
        <dbReference type="WBParaSite" id="JU765_v2.g8412.t1"/>
    </source>
</evidence>
<accession>A0AC34RNG1</accession>
<sequence length="88" mass="10296">MSFEAQQIYEQLKVIMQNNNLTLAEECAKIAQLIAGIDKRVEKELMKILKKPVVCSRFICSPIPRFRRQVFWDPYWGINDCVSAIDDF</sequence>
<reference evidence="2" key="1">
    <citation type="submission" date="2022-11" db="UniProtKB">
        <authorList>
            <consortium name="WormBaseParasite"/>
        </authorList>
    </citation>
    <scope>IDENTIFICATION</scope>
</reference>
<name>A0AC34RNG1_9BILA</name>
<dbReference type="Proteomes" id="UP000887576">
    <property type="component" value="Unplaced"/>
</dbReference>
<proteinExistence type="predicted"/>